<dbReference type="InterPro" id="IPR001304">
    <property type="entry name" value="C-type_lectin-like"/>
</dbReference>
<organism evidence="3 4">
    <name type="scientific">Asbolus verrucosus</name>
    <name type="common">Desert ironclad beetle</name>
    <dbReference type="NCBI Taxonomy" id="1661398"/>
    <lineage>
        <taxon>Eukaryota</taxon>
        <taxon>Metazoa</taxon>
        <taxon>Ecdysozoa</taxon>
        <taxon>Arthropoda</taxon>
        <taxon>Hexapoda</taxon>
        <taxon>Insecta</taxon>
        <taxon>Pterygota</taxon>
        <taxon>Neoptera</taxon>
        <taxon>Endopterygota</taxon>
        <taxon>Coleoptera</taxon>
        <taxon>Polyphaga</taxon>
        <taxon>Cucujiformia</taxon>
        <taxon>Tenebrionidae</taxon>
        <taxon>Pimeliinae</taxon>
        <taxon>Asbolus</taxon>
    </lineage>
</organism>
<dbReference type="InterPro" id="IPR050111">
    <property type="entry name" value="C-type_lectin/snaclec_domain"/>
</dbReference>
<keyword evidence="4" id="KW-1185">Reference proteome</keyword>
<dbReference type="STRING" id="1661398.A0A482VU32"/>
<evidence type="ECO:0000313" key="3">
    <source>
        <dbReference type="EMBL" id="RZC35888.1"/>
    </source>
</evidence>
<accession>A0A482VU32</accession>
<dbReference type="Proteomes" id="UP000292052">
    <property type="component" value="Unassembled WGS sequence"/>
</dbReference>
<dbReference type="OrthoDB" id="2142683at2759"/>
<feature type="region of interest" description="Disordered" evidence="1">
    <location>
        <begin position="31"/>
        <end position="66"/>
    </location>
</feature>
<dbReference type="Pfam" id="PF00059">
    <property type="entry name" value="Lectin_C"/>
    <property type="match status" value="1"/>
</dbReference>
<sequence>MWGSLLEEWALSGSRREKRVMQLPPAKDAFVMDESISSDENRSDKQGKITPGKIVNNNATPKPPGRQVSETDLYLLGAIEKLVYRVDFMEKRLRRVEEMLYFVMAGNRIDHGKFIAISLEFSTNILKFPEPCPNNFTRVGPNCYLFYGSAGREYDWKAASKQCKRAGAVLAELETIEENQDIIAYIQSNPHFRGKDFWTGGLNPGLLWIWSNSARPVATAGNTNKNPSSGILGEGRCLRLAYDPALRSYNYKGTDCSIRYSYICEIQENSSSNEIRRLGKSRKILDEL</sequence>
<dbReference type="AlphaFoldDB" id="A0A482VU32"/>
<dbReference type="PANTHER" id="PTHR22803">
    <property type="entry name" value="MANNOSE, PHOSPHOLIPASE, LECTIN RECEPTOR RELATED"/>
    <property type="match status" value="1"/>
</dbReference>
<dbReference type="CDD" id="cd00037">
    <property type="entry name" value="CLECT"/>
    <property type="match status" value="1"/>
</dbReference>
<evidence type="ECO:0000256" key="1">
    <source>
        <dbReference type="SAM" id="MobiDB-lite"/>
    </source>
</evidence>
<dbReference type="SMART" id="SM00034">
    <property type="entry name" value="CLECT"/>
    <property type="match status" value="1"/>
</dbReference>
<name>A0A482VU32_ASBVE</name>
<evidence type="ECO:0000259" key="2">
    <source>
        <dbReference type="PROSITE" id="PS50041"/>
    </source>
</evidence>
<dbReference type="InterPro" id="IPR016187">
    <property type="entry name" value="CTDL_fold"/>
</dbReference>
<reference evidence="3 4" key="1">
    <citation type="submission" date="2017-03" db="EMBL/GenBank/DDBJ databases">
        <title>Genome of the blue death feigning beetle - Asbolus verrucosus.</title>
        <authorList>
            <person name="Rider S.D."/>
        </authorList>
    </citation>
    <scope>NUCLEOTIDE SEQUENCE [LARGE SCALE GENOMIC DNA]</scope>
    <source>
        <strain evidence="3">Butters</strain>
        <tissue evidence="3">Head and leg muscle</tissue>
    </source>
</reference>
<dbReference type="InterPro" id="IPR016186">
    <property type="entry name" value="C-type_lectin-like/link_sf"/>
</dbReference>
<evidence type="ECO:0000313" key="4">
    <source>
        <dbReference type="Proteomes" id="UP000292052"/>
    </source>
</evidence>
<dbReference type="SUPFAM" id="SSF56436">
    <property type="entry name" value="C-type lectin-like"/>
    <property type="match status" value="1"/>
</dbReference>
<feature type="domain" description="C-type lectin" evidence="2">
    <location>
        <begin position="139"/>
        <end position="265"/>
    </location>
</feature>
<dbReference type="EMBL" id="QDEB01067126">
    <property type="protein sequence ID" value="RZC35888.1"/>
    <property type="molecule type" value="Genomic_DNA"/>
</dbReference>
<dbReference type="PROSITE" id="PS50041">
    <property type="entry name" value="C_TYPE_LECTIN_2"/>
    <property type="match status" value="1"/>
</dbReference>
<gene>
    <name evidence="3" type="ORF">BDFB_012988</name>
</gene>
<dbReference type="Gene3D" id="3.10.100.10">
    <property type="entry name" value="Mannose-Binding Protein A, subunit A"/>
    <property type="match status" value="1"/>
</dbReference>
<protein>
    <recommendedName>
        <fullName evidence="2">C-type lectin domain-containing protein</fullName>
    </recommendedName>
</protein>
<proteinExistence type="predicted"/>
<comment type="caution">
    <text evidence="3">The sequence shown here is derived from an EMBL/GenBank/DDBJ whole genome shotgun (WGS) entry which is preliminary data.</text>
</comment>